<reference evidence="7" key="1">
    <citation type="submission" date="2013-09" db="EMBL/GenBank/DDBJ databases">
        <title>Corchorus olitorius genome sequencing.</title>
        <authorList>
            <person name="Alam M."/>
            <person name="Haque M.S."/>
            <person name="Islam M.S."/>
            <person name="Emdad E.M."/>
            <person name="Islam M.M."/>
            <person name="Ahmed B."/>
            <person name="Halim A."/>
            <person name="Hossen Q.M.M."/>
            <person name="Hossain M.Z."/>
            <person name="Ahmed R."/>
            <person name="Khan M.M."/>
            <person name="Islam R."/>
            <person name="Rashid M.M."/>
            <person name="Khan S.A."/>
            <person name="Rahman M.S."/>
            <person name="Alam M."/>
            <person name="Yahiya A.S."/>
            <person name="Khan M.S."/>
            <person name="Azam M.S."/>
            <person name="Haque T."/>
            <person name="Lashkar M.Z.H."/>
            <person name="Akhand A.I."/>
            <person name="Morshed G."/>
            <person name="Roy S."/>
            <person name="Uddin K.S."/>
            <person name="Rabeya T."/>
            <person name="Hossain A.S."/>
            <person name="Chowdhury A."/>
            <person name="Snigdha A.R."/>
            <person name="Mortoza M.S."/>
            <person name="Matin S.A."/>
            <person name="Hoque S.M.E."/>
            <person name="Islam M.K."/>
            <person name="Roy D.K."/>
            <person name="Haider R."/>
            <person name="Moosa M.M."/>
            <person name="Elias S.M."/>
            <person name="Hasan A.M."/>
            <person name="Jahan S."/>
            <person name="Shafiuddin M."/>
            <person name="Mahmood N."/>
            <person name="Shommy N.S."/>
        </authorList>
    </citation>
    <scope>NUCLEOTIDE SEQUENCE [LARGE SCALE GENOMIC DNA]</scope>
    <source>
        <strain evidence="7">cv. O-4</strain>
    </source>
</reference>
<dbReference type="GO" id="GO:0006412">
    <property type="term" value="P:translation"/>
    <property type="evidence" value="ECO:0007669"/>
    <property type="project" value="UniProtKB-KW"/>
</dbReference>
<dbReference type="Proteomes" id="UP000187203">
    <property type="component" value="Unassembled WGS sequence"/>
</dbReference>
<keyword evidence="3" id="KW-0342">GTP-binding</keyword>
<dbReference type="PROSITE" id="PS00301">
    <property type="entry name" value="G_TR_1"/>
    <property type="match status" value="1"/>
</dbReference>
<feature type="compositionally biased region" description="Basic and acidic residues" evidence="4">
    <location>
        <begin position="188"/>
        <end position="204"/>
    </location>
</feature>
<evidence type="ECO:0000256" key="4">
    <source>
        <dbReference type="SAM" id="MobiDB-lite"/>
    </source>
</evidence>
<dbReference type="EMBL" id="AWUE01002682">
    <property type="protein sequence ID" value="OMP13963.1"/>
    <property type="molecule type" value="Genomic_DNA"/>
</dbReference>
<dbReference type="PANTHER" id="PTHR43261">
    <property type="entry name" value="TRANSLATION ELONGATION FACTOR G-RELATED"/>
    <property type="match status" value="1"/>
</dbReference>
<evidence type="ECO:0000313" key="6">
    <source>
        <dbReference type="EMBL" id="OMP13963.1"/>
    </source>
</evidence>
<feature type="region of interest" description="Disordered" evidence="4">
    <location>
        <begin position="170"/>
        <end position="265"/>
    </location>
</feature>
<dbReference type="InterPro" id="IPR031157">
    <property type="entry name" value="G_TR_CS"/>
</dbReference>
<comment type="caution">
    <text evidence="6">The sequence shown here is derived from an EMBL/GenBank/DDBJ whole genome shotgun (WGS) entry which is preliminary data.</text>
</comment>
<evidence type="ECO:0000259" key="5">
    <source>
        <dbReference type="PROSITE" id="PS51722"/>
    </source>
</evidence>
<proteinExistence type="predicted"/>
<protein>
    <recommendedName>
        <fullName evidence="5">Tr-type G domain-containing protein</fullName>
    </recommendedName>
</protein>
<dbReference type="PRINTS" id="PR00315">
    <property type="entry name" value="ELONGATNFCT"/>
</dbReference>
<name>A0A1R3L3N0_9ROSI</name>
<evidence type="ECO:0000256" key="2">
    <source>
        <dbReference type="ARBA" id="ARBA00022917"/>
    </source>
</evidence>
<keyword evidence="2" id="KW-0648">Protein biosynthesis</keyword>
<feature type="non-terminal residue" evidence="6">
    <location>
        <position position="265"/>
    </location>
</feature>
<organism evidence="6 7">
    <name type="scientific">Corchorus olitorius</name>
    <dbReference type="NCBI Taxonomy" id="93759"/>
    <lineage>
        <taxon>Eukaryota</taxon>
        <taxon>Viridiplantae</taxon>
        <taxon>Streptophyta</taxon>
        <taxon>Embryophyta</taxon>
        <taxon>Tracheophyta</taxon>
        <taxon>Spermatophyta</taxon>
        <taxon>Magnoliopsida</taxon>
        <taxon>eudicotyledons</taxon>
        <taxon>Gunneridae</taxon>
        <taxon>Pentapetalae</taxon>
        <taxon>rosids</taxon>
        <taxon>malvids</taxon>
        <taxon>Malvales</taxon>
        <taxon>Malvaceae</taxon>
        <taxon>Grewioideae</taxon>
        <taxon>Apeibeae</taxon>
        <taxon>Corchorus</taxon>
    </lineage>
</organism>
<evidence type="ECO:0000313" key="7">
    <source>
        <dbReference type="Proteomes" id="UP000187203"/>
    </source>
</evidence>
<dbReference type="AlphaFoldDB" id="A0A1R3L3N0"/>
<dbReference type="PROSITE" id="PS51722">
    <property type="entry name" value="G_TR_2"/>
    <property type="match status" value="1"/>
</dbReference>
<keyword evidence="1" id="KW-0547">Nucleotide-binding</keyword>
<dbReference type="PANTHER" id="PTHR43261:SF1">
    <property type="entry name" value="RIBOSOME-RELEASING FACTOR 2, MITOCHONDRIAL"/>
    <property type="match status" value="1"/>
</dbReference>
<feature type="domain" description="Tr-type G" evidence="5">
    <location>
        <begin position="8"/>
        <end position="265"/>
    </location>
</feature>
<keyword evidence="7" id="KW-1185">Reference proteome</keyword>
<evidence type="ECO:0000256" key="3">
    <source>
        <dbReference type="ARBA" id="ARBA00023134"/>
    </source>
</evidence>
<dbReference type="GO" id="GO:0003924">
    <property type="term" value="F:GTPase activity"/>
    <property type="evidence" value="ECO:0007669"/>
    <property type="project" value="InterPro"/>
</dbReference>
<dbReference type="InterPro" id="IPR005225">
    <property type="entry name" value="Small_GTP-bd"/>
</dbReference>
<dbReference type="STRING" id="93759.A0A1R3L3N0"/>
<accession>A0A1R3L3N0</accession>
<dbReference type="Pfam" id="PF00009">
    <property type="entry name" value="GTP_EFTU"/>
    <property type="match status" value="1"/>
</dbReference>
<dbReference type="NCBIfam" id="TIGR00231">
    <property type="entry name" value="small_GTP"/>
    <property type="match status" value="1"/>
</dbReference>
<dbReference type="OrthoDB" id="198619at2759"/>
<dbReference type="GO" id="GO:0005525">
    <property type="term" value="F:GTP binding"/>
    <property type="evidence" value="ECO:0007669"/>
    <property type="project" value="UniProtKB-KW"/>
</dbReference>
<feature type="compositionally biased region" description="Basic residues" evidence="4">
    <location>
        <begin position="170"/>
        <end position="183"/>
    </location>
</feature>
<gene>
    <name evidence="6" type="ORF">COLO4_00542</name>
</gene>
<evidence type="ECO:0000256" key="1">
    <source>
        <dbReference type="ARBA" id="ARBA00022741"/>
    </source>
</evidence>
<sequence length="265" mass="29599">MARHTPIERYRNIGISAHIDAGKTTTTERILFYTGVSHKLGEVHEGAAIMDWMEQEQERGITITSAATTCFWKGMDGRFDQHRINIIDTPGHVDFTIEVERSMRVLDGAVMVYDAVGGVQPQSETVWRQANKYKVPRLAFVNKMDRTGADFLRVRQMMIDRLKANPGAHRAAHWRRAAVHRRGGPAQDEGHHLGRGHAEHEVRVPGHSRSHGGRRQEVARVHGGGGCRGQRRPDEPLPGRGRPARGRHPARPAAAHHCGRDPAHA</sequence>
<dbReference type="GO" id="GO:0032790">
    <property type="term" value="P:ribosome disassembly"/>
    <property type="evidence" value="ECO:0007669"/>
    <property type="project" value="TreeGrafter"/>
</dbReference>
<dbReference type="InterPro" id="IPR000795">
    <property type="entry name" value="T_Tr_GTP-bd_dom"/>
</dbReference>
<dbReference type="Gene3D" id="3.40.50.300">
    <property type="entry name" value="P-loop containing nucleotide triphosphate hydrolases"/>
    <property type="match status" value="2"/>
</dbReference>
<dbReference type="InterPro" id="IPR027417">
    <property type="entry name" value="P-loop_NTPase"/>
</dbReference>
<dbReference type="SUPFAM" id="SSF52540">
    <property type="entry name" value="P-loop containing nucleoside triphosphate hydrolases"/>
    <property type="match status" value="1"/>
</dbReference>